<dbReference type="NCBIfam" id="TIGR01595">
    <property type="entry name" value="cas_CT1132"/>
    <property type="match status" value="1"/>
</dbReference>
<protein>
    <submittedName>
        <fullName evidence="1">Type I-B CRISPR-associated protein Cas7/Csh2</fullName>
    </submittedName>
</protein>
<dbReference type="NCBIfam" id="TIGR02590">
    <property type="entry name" value="cas_Csh2"/>
    <property type="match status" value="1"/>
</dbReference>
<dbReference type="Pfam" id="PF05107">
    <property type="entry name" value="Cas_Cas7"/>
    <property type="match status" value="1"/>
</dbReference>
<organism evidence="1 2">
    <name type="scientific">Flexistipes sinusarabici</name>
    <dbReference type="NCBI Taxonomy" id="2352"/>
    <lineage>
        <taxon>Bacteria</taxon>
        <taxon>Pseudomonadati</taxon>
        <taxon>Deferribacterota</taxon>
        <taxon>Deferribacteres</taxon>
        <taxon>Deferribacterales</taxon>
        <taxon>Flexistipitaceae</taxon>
        <taxon>Flexistipes</taxon>
    </lineage>
</organism>
<proteinExistence type="predicted"/>
<comment type="caution">
    <text evidence="1">The sequence shown here is derived from an EMBL/GenBank/DDBJ whole genome shotgun (WGS) entry which is preliminary data.</text>
</comment>
<dbReference type="EMBL" id="VSIV01000332">
    <property type="protein sequence ID" value="TYB32519.1"/>
    <property type="molecule type" value="Genomic_DNA"/>
</dbReference>
<evidence type="ECO:0000313" key="1">
    <source>
        <dbReference type="EMBL" id="TYB32519.1"/>
    </source>
</evidence>
<dbReference type="GO" id="GO:0043571">
    <property type="term" value="P:maintenance of CRISPR repeat elements"/>
    <property type="evidence" value="ECO:0007669"/>
    <property type="project" value="InterPro"/>
</dbReference>
<name>A0A5D0MPD7_FLESI</name>
<sequence>MMSEKTLDSNSEILFLYDAKMCNPNGDMDDENKPRMDYDTSTNLVSDVRLKRYTRDYFENVLNKEIFVTEKAEKAEKRVEQILGRKPDKNKPITKDDIKTISSICYDIKFFGAVFGTSGGNDHVTGPVQFNWGYSLNPVELVESSTITSSFSSGEGIGKDFRVKYSFIAFDGTVNALLSETTELNSNDLKTFDESVIKSIPFNKTRSKTGQIPRLYMRVETEKDLILKDLRDYICLKYKTEDYKVRAIKDISLDLNNLKDYLLKNKKGIQKIYYWVDDAITFENYNSFEEILSGFEMENIKL</sequence>
<accession>A0A5D0MPD7</accession>
<dbReference type="InterPro" id="IPR013419">
    <property type="entry name" value="CRISPR-assoc_prot_Cas7/Csh2"/>
</dbReference>
<evidence type="ECO:0000313" key="2">
    <source>
        <dbReference type="Proteomes" id="UP000323337"/>
    </source>
</evidence>
<dbReference type="AlphaFoldDB" id="A0A5D0MPD7"/>
<gene>
    <name evidence="1" type="primary">cas7b</name>
    <name evidence="1" type="ORF">FXF49_11085</name>
</gene>
<dbReference type="Proteomes" id="UP000323337">
    <property type="component" value="Unassembled WGS sequence"/>
</dbReference>
<reference evidence="1 2" key="1">
    <citation type="submission" date="2019-08" db="EMBL/GenBank/DDBJ databases">
        <title>Genomic characterization of a novel candidate phylum (ARYD3) from a high temperature, high salinity tertiary oil reservoir in north central Oklahoma, USA.</title>
        <authorList>
            <person name="Youssef N.H."/>
            <person name="Yadav A."/>
            <person name="Elshahed M.S."/>
        </authorList>
    </citation>
    <scope>NUCLEOTIDE SEQUENCE [LARGE SCALE GENOMIC DNA]</scope>
    <source>
        <strain evidence="1">ARYD1</strain>
    </source>
</reference>
<dbReference type="InterPro" id="IPR006482">
    <property type="entry name" value="Cas7_Csh2/Csh2"/>
</dbReference>